<evidence type="ECO:0000313" key="7">
    <source>
        <dbReference type="EMBL" id="SFH37619.1"/>
    </source>
</evidence>
<dbReference type="InterPro" id="IPR015424">
    <property type="entry name" value="PyrdxlP-dep_Trfase"/>
</dbReference>
<reference evidence="8" key="1">
    <citation type="submission" date="2016-10" db="EMBL/GenBank/DDBJ databases">
        <authorList>
            <person name="Varghese N."/>
            <person name="Submissions S."/>
        </authorList>
    </citation>
    <scope>NUCLEOTIDE SEQUENCE [LARGE SCALE GENOMIC DNA]</scope>
    <source>
        <strain evidence="8">LP51</strain>
    </source>
</reference>
<dbReference type="AlphaFoldDB" id="A0A1I2ZJF1"/>
<dbReference type="InterPro" id="IPR015421">
    <property type="entry name" value="PyrdxlP-dep_Trfase_major"/>
</dbReference>
<sequence>MSRIKHNFALRYTSLINVRSNSIWYRIYPNNLIITQVDLFEKLLTNRGPLGSHSHYAHGYFTFPKLEGEIAPRMKFRGKDVLTWSLNNYLGLANHPEVRKADAEAAAEWGMATPMGARIMSGNTNLHEQLEAELADFVKKEDAMLLNFGYQGVLSIIDALVDRHDVIVYDAESHACIIDGVRLHQGKRFVYSHNDMESLEKQLVRATKWAENTGGAILVITEGVFGMSGNLGKLAEVVALKEKFNFRLFVDDAHGFGTMGATGAGTGEHLGVQDGIDVYFSTFAKSMASIGAFVASNEQVIEYLRYNMRSQIFAKSLPMPLVVGAIKRLELLRTKPELKDKLWEVVHALQSGLREKGFNIGTTESPVTPVFLNGQIPDATQLTLDLRENYSIFCSIVVYPVVPKDVIMLRLIPTAAHTLADVEETIAAFEKIAQKLDKGLYSTPAVTA</sequence>
<evidence type="ECO:0000256" key="1">
    <source>
        <dbReference type="ARBA" id="ARBA00001933"/>
    </source>
</evidence>
<dbReference type="PANTHER" id="PTHR13693">
    <property type="entry name" value="CLASS II AMINOTRANSFERASE/8-AMINO-7-OXONONANOATE SYNTHASE"/>
    <property type="match status" value="1"/>
</dbReference>
<dbReference type="Gene3D" id="3.40.640.10">
    <property type="entry name" value="Type I PLP-dependent aspartate aminotransferase-like (Major domain)"/>
    <property type="match status" value="1"/>
</dbReference>
<comment type="cofactor">
    <cofactor evidence="1 5">
        <name>pyridoxal 5'-phosphate</name>
        <dbReference type="ChEBI" id="CHEBI:597326"/>
    </cofactor>
</comment>
<evidence type="ECO:0000256" key="2">
    <source>
        <dbReference type="ARBA" id="ARBA00005189"/>
    </source>
</evidence>
<evidence type="ECO:0000256" key="5">
    <source>
        <dbReference type="RuleBase" id="RU003693"/>
    </source>
</evidence>
<protein>
    <submittedName>
        <fullName evidence="7">Glycine C-acetyltransferase</fullName>
    </submittedName>
</protein>
<evidence type="ECO:0000256" key="3">
    <source>
        <dbReference type="ARBA" id="ARBA00022679"/>
    </source>
</evidence>
<dbReference type="Gene3D" id="3.90.1150.10">
    <property type="entry name" value="Aspartate Aminotransferase, domain 1"/>
    <property type="match status" value="1"/>
</dbReference>
<evidence type="ECO:0000259" key="6">
    <source>
        <dbReference type="Pfam" id="PF00155"/>
    </source>
</evidence>
<evidence type="ECO:0000313" key="8">
    <source>
        <dbReference type="Proteomes" id="UP000198724"/>
    </source>
</evidence>
<dbReference type="SUPFAM" id="SSF53383">
    <property type="entry name" value="PLP-dependent transferases"/>
    <property type="match status" value="1"/>
</dbReference>
<comment type="similarity">
    <text evidence="5">Belongs to the class-II pyridoxal-phosphate-dependent aminotransferase family.</text>
</comment>
<keyword evidence="3 7" id="KW-0808">Transferase</keyword>
<dbReference type="PROSITE" id="PS00599">
    <property type="entry name" value="AA_TRANSFER_CLASS_2"/>
    <property type="match status" value="1"/>
</dbReference>
<dbReference type="InterPro" id="IPR001917">
    <property type="entry name" value="Aminotrans_II_pyridoxalP_BS"/>
</dbReference>
<dbReference type="STRING" id="1436961.SAMN05421739_11428"/>
<name>A0A1I2ZJF1_9BACT</name>
<keyword evidence="8" id="KW-1185">Reference proteome</keyword>
<dbReference type="EMBL" id="FOOT01000014">
    <property type="protein sequence ID" value="SFH37619.1"/>
    <property type="molecule type" value="Genomic_DNA"/>
</dbReference>
<accession>A0A1I2ZJF1</accession>
<proteinExistence type="inferred from homology"/>
<dbReference type="InterPro" id="IPR015422">
    <property type="entry name" value="PyrdxlP-dep_Trfase_small"/>
</dbReference>
<evidence type="ECO:0000256" key="4">
    <source>
        <dbReference type="ARBA" id="ARBA00022898"/>
    </source>
</evidence>
<dbReference type="GO" id="GO:0030170">
    <property type="term" value="F:pyridoxal phosphate binding"/>
    <property type="evidence" value="ECO:0007669"/>
    <property type="project" value="InterPro"/>
</dbReference>
<keyword evidence="4 5" id="KW-0663">Pyridoxal phosphate</keyword>
<dbReference type="InterPro" id="IPR050087">
    <property type="entry name" value="AON_synthase_class-II"/>
</dbReference>
<dbReference type="InterPro" id="IPR004839">
    <property type="entry name" value="Aminotransferase_I/II_large"/>
</dbReference>
<feature type="domain" description="Aminotransferase class I/classII large" evidence="6">
    <location>
        <begin position="79"/>
        <end position="428"/>
    </location>
</feature>
<dbReference type="GO" id="GO:0016740">
    <property type="term" value="F:transferase activity"/>
    <property type="evidence" value="ECO:0007669"/>
    <property type="project" value="UniProtKB-KW"/>
</dbReference>
<dbReference type="Proteomes" id="UP000198724">
    <property type="component" value="Unassembled WGS sequence"/>
</dbReference>
<gene>
    <name evidence="7" type="ORF">SAMN05421739_11428</name>
</gene>
<comment type="pathway">
    <text evidence="2">Lipid metabolism.</text>
</comment>
<dbReference type="Pfam" id="PF00155">
    <property type="entry name" value="Aminotran_1_2"/>
    <property type="match status" value="1"/>
</dbReference>
<organism evidence="7 8">
    <name type="scientific">Pontibacter chinhatensis</name>
    <dbReference type="NCBI Taxonomy" id="1436961"/>
    <lineage>
        <taxon>Bacteria</taxon>
        <taxon>Pseudomonadati</taxon>
        <taxon>Bacteroidota</taxon>
        <taxon>Cytophagia</taxon>
        <taxon>Cytophagales</taxon>
        <taxon>Hymenobacteraceae</taxon>
        <taxon>Pontibacter</taxon>
    </lineage>
</organism>